<dbReference type="SUPFAM" id="SSF50494">
    <property type="entry name" value="Trypsin-like serine proteases"/>
    <property type="match status" value="1"/>
</dbReference>
<comment type="caution">
    <text evidence="5">The sequence shown here is derived from an EMBL/GenBank/DDBJ whole genome shotgun (WGS) entry which is preliminary data.</text>
</comment>
<feature type="region of interest" description="Disordered" evidence="3">
    <location>
        <begin position="165"/>
        <end position="202"/>
    </location>
</feature>
<evidence type="ECO:0000313" key="6">
    <source>
        <dbReference type="Proteomes" id="UP001374579"/>
    </source>
</evidence>
<keyword evidence="2" id="KW-0645">Protease</keyword>
<evidence type="ECO:0000313" key="5">
    <source>
        <dbReference type="EMBL" id="KAK7112536.1"/>
    </source>
</evidence>
<gene>
    <name evidence="5" type="ORF">V1264_011982</name>
</gene>
<keyword evidence="1" id="KW-1015">Disulfide bond</keyword>
<dbReference type="PROSITE" id="PS00135">
    <property type="entry name" value="TRYPSIN_SER"/>
    <property type="match status" value="1"/>
</dbReference>
<dbReference type="AlphaFoldDB" id="A0AAN9BW45"/>
<name>A0AAN9BW45_9CAEN</name>
<feature type="compositionally biased region" description="Basic and acidic residues" evidence="3">
    <location>
        <begin position="165"/>
        <end position="174"/>
    </location>
</feature>
<dbReference type="Proteomes" id="UP001374579">
    <property type="component" value="Unassembled WGS sequence"/>
</dbReference>
<organism evidence="5 6">
    <name type="scientific">Littorina saxatilis</name>
    <dbReference type="NCBI Taxonomy" id="31220"/>
    <lineage>
        <taxon>Eukaryota</taxon>
        <taxon>Metazoa</taxon>
        <taxon>Spiralia</taxon>
        <taxon>Lophotrochozoa</taxon>
        <taxon>Mollusca</taxon>
        <taxon>Gastropoda</taxon>
        <taxon>Caenogastropoda</taxon>
        <taxon>Littorinimorpha</taxon>
        <taxon>Littorinoidea</taxon>
        <taxon>Littorinidae</taxon>
        <taxon>Littorina</taxon>
    </lineage>
</organism>
<evidence type="ECO:0000256" key="1">
    <source>
        <dbReference type="ARBA" id="ARBA00023157"/>
    </source>
</evidence>
<accession>A0AAN9BW45</accession>
<dbReference type="GO" id="GO:0006508">
    <property type="term" value="P:proteolysis"/>
    <property type="evidence" value="ECO:0007669"/>
    <property type="project" value="UniProtKB-KW"/>
</dbReference>
<dbReference type="PRINTS" id="PR00722">
    <property type="entry name" value="CHYMOTRYPSIN"/>
</dbReference>
<dbReference type="EMBL" id="JBAMIC010000002">
    <property type="protein sequence ID" value="KAK7112536.1"/>
    <property type="molecule type" value="Genomic_DNA"/>
</dbReference>
<dbReference type="InterPro" id="IPR033116">
    <property type="entry name" value="TRYPSIN_SER"/>
</dbReference>
<dbReference type="PROSITE" id="PS00134">
    <property type="entry name" value="TRYPSIN_HIS"/>
    <property type="match status" value="1"/>
</dbReference>
<dbReference type="PROSITE" id="PS50240">
    <property type="entry name" value="TRYPSIN_DOM"/>
    <property type="match status" value="1"/>
</dbReference>
<protein>
    <recommendedName>
        <fullName evidence="4">Peptidase S1 domain-containing protein</fullName>
    </recommendedName>
</protein>
<dbReference type="PANTHER" id="PTHR24252">
    <property type="entry name" value="ACROSIN-RELATED"/>
    <property type="match status" value="1"/>
</dbReference>
<dbReference type="InterPro" id="IPR043504">
    <property type="entry name" value="Peptidase_S1_PA_chymotrypsin"/>
</dbReference>
<dbReference type="InterPro" id="IPR009003">
    <property type="entry name" value="Peptidase_S1_PA"/>
</dbReference>
<feature type="domain" description="Peptidase S1" evidence="4">
    <location>
        <begin position="21"/>
        <end position="358"/>
    </location>
</feature>
<keyword evidence="2" id="KW-0720">Serine protease</keyword>
<sequence>MSLCAAAVLVAGDAGTRHKRVVGGQPLRAGEWPWLVSLHFLGGHMYQSLQGLKHLCGGTLIHPEWILTAAHCVHKASGDDKLEDPGSWLAVLGEHDRKVDEDTEQRMTIKRIVQHPGYTLSPKFSKDIALLKLSQPANLTRYVHPIAINKKVELPAHAHQCRMEADANQKRAESEMLSDQPANDQPLPRAKPLGPGGADKGWGRRAGYRSLYPPLAPHCTAVQHPAALDRLLDRLNLGHECYTAGWGQHSPDDPGQSQYGNGTLKPHVLRMVRIPQMACWAAYLFSWPLIDSTVVCYAASESGDTCKGDSGGPLLCYTNDQPVLTGVVSVGFGCAVPRYPGVYTRVSSYFDWIYDVIMNDEDNKV</sequence>
<dbReference type="FunFam" id="2.40.10.10:FF:000004">
    <property type="entry name" value="Tryptase gamma 1"/>
    <property type="match status" value="1"/>
</dbReference>
<proteinExistence type="predicted"/>
<dbReference type="InterPro" id="IPR018114">
    <property type="entry name" value="TRYPSIN_HIS"/>
</dbReference>
<dbReference type="InterPro" id="IPR001314">
    <property type="entry name" value="Peptidase_S1A"/>
</dbReference>
<dbReference type="InterPro" id="IPR001254">
    <property type="entry name" value="Trypsin_dom"/>
</dbReference>
<evidence type="ECO:0000259" key="4">
    <source>
        <dbReference type="PROSITE" id="PS50240"/>
    </source>
</evidence>
<evidence type="ECO:0000256" key="3">
    <source>
        <dbReference type="SAM" id="MobiDB-lite"/>
    </source>
</evidence>
<keyword evidence="2" id="KW-0378">Hydrolase</keyword>
<dbReference type="PANTHER" id="PTHR24252:SF7">
    <property type="entry name" value="HYALIN"/>
    <property type="match status" value="1"/>
</dbReference>
<dbReference type="SMART" id="SM00020">
    <property type="entry name" value="Tryp_SPc"/>
    <property type="match status" value="1"/>
</dbReference>
<reference evidence="5 6" key="1">
    <citation type="submission" date="2024-02" db="EMBL/GenBank/DDBJ databases">
        <title>Chromosome-scale genome assembly of the rough periwinkle Littorina saxatilis.</title>
        <authorList>
            <person name="De Jode A."/>
            <person name="Faria R."/>
            <person name="Formenti G."/>
            <person name="Sims Y."/>
            <person name="Smith T.P."/>
            <person name="Tracey A."/>
            <person name="Wood J.M.D."/>
            <person name="Zagrodzka Z.B."/>
            <person name="Johannesson K."/>
            <person name="Butlin R.K."/>
            <person name="Leder E.H."/>
        </authorList>
    </citation>
    <scope>NUCLEOTIDE SEQUENCE [LARGE SCALE GENOMIC DNA]</scope>
    <source>
        <strain evidence="5">Snail1</strain>
        <tissue evidence="5">Muscle</tissue>
    </source>
</reference>
<dbReference type="CDD" id="cd00190">
    <property type="entry name" value="Tryp_SPc"/>
    <property type="match status" value="1"/>
</dbReference>
<keyword evidence="6" id="KW-1185">Reference proteome</keyword>
<dbReference type="Pfam" id="PF00089">
    <property type="entry name" value="Trypsin"/>
    <property type="match status" value="2"/>
</dbReference>
<dbReference type="GO" id="GO:0004252">
    <property type="term" value="F:serine-type endopeptidase activity"/>
    <property type="evidence" value="ECO:0007669"/>
    <property type="project" value="InterPro"/>
</dbReference>
<dbReference type="Gene3D" id="2.40.10.10">
    <property type="entry name" value="Trypsin-like serine proteases"/>
    <property type="match status" value="2"/>
</dbReference>
<evidence type="ECO:0000256" key="2">
    <source>
        <dbReference type="RuleBase" id="RU363034"/>
    </source>
</evidence>